<dbReference type="OMA" id="AMNINEQ"/>
<evidence type="ECO:0000313" key="2">
    <source>
        <dbReference type="EMBL" id="PBK95190.1"/>
    </source>
</evidence>
<name>A0A2H3DM94_ARMGA</name>
<dbReference type="PANTHER" id="PTHR33096">
    <property type="entry name" value="CXC2 DOMAIN-CONTAINING PROTEIN"/>
    <property type="match status" value="1"/>
</dbReference>
<feature type="region of interest" description="Disordered" evidence="1">
    <location>
        <begin position="701"/>
        <end position="722"/>
    </location>
</feature>
<proteinExistence type="predicted"/>
<reference evidence="3" key="1">
    <citation type="journal article" date="2017" name="Nat. Ecol. Evol.">
        <title>Genome expansion and lineage-specific genetic innovations in the forest pathogenic fungi Armillaria.</title>
        <authorList>
            <person name="Sipos G."/>
            <person name="Prasanna A.N."/>
            <person name="Walter M.C."/>
            <person name="O'Connor E."/>
            <person name="Balint B."/>
            <person name="Krizsan K."/>
            <person name="Kiss B."/>
            <person name="Hess J."/>
            <person name="Varga T."/>
            <person name="Slot J."/>
            <person name="Riley R."/>
            <person name="Boka B."/>
            <person name="Rigling D."/>
            <person name="Barry K."/>
            <person name="Lee J."/>
            <person name="Mihaltcheva S."/>
            <person name="LaButti K."/>
            <person name="Lipzen A."/>
            <person name="Waldron R."/>
            <person name="Moloney N.M."/>
            <person name="Sperisen C."/>
            <person name="Kredics L."/>
            <person name="Vagvoelgyi C."/>
            <person name="Patrignani A."/>
            <person name="Fitzpatrick D."/>
            <person name="Nagy I."/>
            <person name="Doyle S."/>
            <person name="Anderson J.B."/>
            <person name="Grigoriev I.V."/>
            <person name="Gueldener U."/>
            <person name="Muensterkoetter M."/>
            <person name="Nagy L.G."/>
        </authorList>
    </citation>
    <scope>NUCLEOTIDE SEQUENCE [LARGE SCALE GENOMIC DNA]</scope>
    <source>
        <strain evidence="3">Ar21-2</strain>
    </source>
</reference>
<dbReference type="OrthoDB" id="3246730at2759"/>
<evidence type="ECO:0000256" key="1">
    <source>
        <dbReference type="SAM" id="MobiDB-lite"/>
    </source>
</evidence>
<dbReference type="InParanoid" id="A0A2H3DM94"/>
<feature type="compositionally biased region" description="Acidic residues" evidence="1">
    <location>
        <begin position="701"/>
        <end position="718"/>
    </location>
</feature>
<dbReference type="PANTHER" id="PTHR33096:SF1">
    <property type="entry name" value="CXC1-LIKE CYSTEINE CLUSTER ASSOCIATED WITH KDZ TRANSPOSASES DOMAIN-CONTAINING PROTEIN"/>
    <property type="match status" value="1"/>
</dbReference>
<dbReference type="AlphaFoldDB" id="A0A2H3DM94"/>
<dbReference type="Proteomes" id="UP000217790">
    <property type="component" value="Unassembled WGS sequence"/>
</dbReference>
<dbReference type="EMBL" id="KZ293652">
    <property type="protein sequence ID" value="PBK95190.1"/>
    <property type="molecule type" value="Genomic_DNA"/>
</dbReference>
<protein>
    <recommendedName>
        <fullName evidence="4">CxC1-like cysteine cluster associated with KDZ transposases domain-containing protein</fullName>
    </recommendedName>
</protein>
<organism evidence="2 3">
    <name type="scientific">Armillaria gallica</name>
    <name type="common">Bulbous honey fungus</name>
    <name type="synonym">Armillaria bulbosa</name>
    <dbReference type="NCBI Taxonomy" id="47427"/>
    <lineage>
        <taxon>Eukaryota</taxon>
        <taxon>Fungi</taxon>
        <taxon>Dikarya</taxon>
        <taxon>Basidiomycota</taxon>
        <taxon>Agaricomycotina</taxon>
        <taxon>Agaricomycetes</taxon>
        <taxon>Agaricomycetidae</taxon>
        <taxon>Agaricales</taxon>
        <taxon>Marasmiineae</taxon>
        <taxon>Physalacriaceae</taxon>
        <taxon>Armillaria</taxon>
    </lineage>
</organism>
<dbReference type="Pfam" id="PF18758">
    <property type="entry name" value="KDZ"/>
    <property type="match status" value="1"/>
</dbReference>
<dbReference type="InterPro" id="IPR040521">
    <property type="entry name" value="KDZ"/>
</dbReference>
<gene>
    <name evidence="2" type="ORF">ARMGADRAFT_1045290</name>
</gene>
<evidence type="ECO:0008006" key="4">
    <source>
        <dbReference type="Google" id="ProtNLM"/>
    </source>
</evidence>
<accession>A0A2H3DM94</accession>
<evidence type="ECO:0000313" key="3">
    <source>
        <dbReference type="Proteomes" id="UP000217790"/>
    </source>
</evidence>
<sequence>MRQGVIPCAPYYPELLVSVRTMEVFHNAHLRCPRLSLQAFLHILCDLNSIAYQPYMHQQFTICYDLYLAILKRVEHHIKQSLCHDAADYRLRNACPACTLVLRDEPGQPVRPHYCMDGNNSLKRLQRLGNENQEGLSTLSQERMDSRDGREDYFLSRDEVDAWSKDAIGKSIVTDPRDTDGNPCADQWVNMKNDMNSSMWGVFEETGIFVSLCRHGFLLLATDMVQSRELAKYPLAIADKIIKGLGRDLTCGYDVGCKFGTTIAKSPLGSLAAEQNHTTVVGAFHGHAHCRICQICNLPLYTDGQGLTDHEECEWYFSESNALASSTRYASRFHRMQAIVQWMKRKDRVDTYSRLSKFLCDNYRQALSIVATIPTLQDMMIKLNIPSIKYFHQWLADELAYLKSREQDPPEETLEMEYYTRLVAYYRIENDIHKMKDIWINNNAMNINEQDNTTWIETARRQLLEKQDKALERVQDMERVMNISTRWTIGSEKWAEVEKLVTTRVYRQCLDHLEGYKARRHIGKALKVRSHAIQGLIDRYNAAAKALDPPREMLKWESVIEYTFLSEFDLLRDTREDIRRKPWANSAVREASDAYFRILCAQEEIHRLNIEIRRVITKIKAEDAYLRQAVDQLKEQDPLLSYQVEKYRLERARFDVIHMRRFHALARHPSFSGSMKPGEVADNQQREELGLSFLDASTEYYEGDANDSEDDEECEEVTETQRQQDIESIMAAFLS</sequence>
<dbReference type="STRING" id="47427.A0A2H3DM94"/>
<keyword evidence="3" id="KW-1185">Reference proteome</keyword>